<evidence type="ECO:0000313" key="2">
    <source>
        <dbReference type="EMBL" id="EHN08808.1"/>
    </source>
</evidence>
<name>H0EBZ2_9ACTN</name>
<organism evidence="2 3">
    <name type="scientific">Patulibacter medicamentivorans</name>
    <dbReference type="NCBI Taxonomy" id="1097667"/>
    <lineage>
        <taxon>Bacteria</taxon>
        <taxon>Bacillati</taxon>
        <taxon>Actinomycetota</taxon>
        <taxon>Thermoleophilia</taxon>
        <taxon>Solirubrobacterales</taxon>
        <taxon>Patulibacteraceae</taxon>
        <taxon>Patulibacter</taxon>
    </lineage>
</organism>
<reference evidence="2 3" key="1">
    <citation type="journal article" date="2013" name="Biodegradation">
        <title>Quantitative proteomic analysis of ibuprofen-degrading Patulibacter sp. strain I11.</title>
        <authorList>
            <person name="Almeida B."/>
            <person name="Kjeldal H."/>
            <person name="Lolas I."/>
            <person name="Knudsen A.D."/>
            <person name="Carvalho G."/>
            <person name="Nielsen K.L."/>
            <person name="Barreto Crespo M.T."/>
            <person name="Stensballe A."/>
            <person name="Nielsen J.L."/>
        </authorList>
    </citation>
    <scope>NUCLEOTIDE SEQUENCE [LARGE SCALE GENOMIC DNA]</scope>
    <source>
        <strain evidence="2 3">I11</strain>
    </source>
</reference>
<proteinExistence type="predicted"/>
<dbReference type="SUPFAM" id="SSF51182">
    <property type="entry name" value="RmlC-like cupins"/>
    <property type="match status" value="1"/>
</dbReference>
<dbReference type="OrthoDB" id="6058at2"/>
<feature type="domain" description="Cupin type-1" evidence="1">
    <location>
        <begin position="6"/>
        <end position="118"/>
    </location>
</feature>
<keyword evidence="3" id="KW-1185">Reference proteome</keyword>
<dbReference type="CDD" id="cd02214">
    <property type="entry name" value="cupin_MJ1618"/>
    <property type="match status" value="1"/>
</dbReference>
<protein>
    <recommendedName>
        <fullName evidence="1">Cupin type-1 domain-containing protein</fullName>
    </recommendedName>
</protein>
<comment type="caution">
    <text evidence="2">The sequence shown here is derived from an EMBL/GenBank/DDBJ whole genome shotgun (WGS) entry which is preliminary data.</text>
</comment>
<gene>
    <name evidence="2" type="ORF">PAI11_43770</name>
</gene>
<dbReference type="EMBL" id="AGUD01000322">
    <property type="protein sequence ID" value="EHN08808.1"/>
    <property type="molecule type" value="Genomic_DNA"/>
</dbReference>
<dbReference type="InterPro" id="IPR014710">
    <property type="entry name" value="RmlC-like_jellyroll"/>
</dbReference>
<evidence type="ECO:0000313" key="3">
    <source>
        <dbReference type="Proteomes" id="UP000005143"/>
    </source>
</evidence>
<dbReference type="RefSeq" id="WP_007579411.1">
    <property type="nucleotide sequence ID" value="NZ_AGUD01000322.1"/>
</dbReference>
<dbReference type="Proteomes" id="UP000005143">
    <property type="component" value="Unassembled WGS sequence"/>
</dbReference>
<dbReference type="InterPro" id="IPR011051">
    <property type="entry name" value="RmlC_Cupin_sf"/>
</dbReference>
<dbReference type="SMART" id="SM00835">
    <property type="entry name" value="Cupin_1"/>
    <property type="match status" value="1"/>
</dbReference>
<dbReference type="InterPro" id="IPR006045">
    <property type="entry name" value="Cupin_1"/>
</dbReference>
<dbReference type="Pfam" id="PF07883">
    <property type="entry name" value="Cupin_2"/>
    <property type="match status" value="1"/>
</dbReference>
<dbReference type="AlphaFoldDB" id="H0EBZ2"/>
<dbReference type="Gene3D" id="2.60.120.10">
    <property type="entry name" value="Jelly Rolls"/>
    <property type="match status" value="1"/>
</dbReference>
<dbReference type="InterPro" id="IPR013096">
    <property type="entry name" value="Cupin_2"/>
</dbReference>
<accession>H0EBZ2</accession>
<dbReference type="InterPro" id="IPR052044">
    <property type="entry name" value="PKS_Associated_Protein"/>
</dbReference>
<sequence length="121" mass="12943">MLLGNHADARPFTTLDGSTIRELAGPVSLATANQSLAEATVPAGGATTEHFHRTSEELYYVTRGRGRIRIDGEERPLRVGDCVVIPPGARHKLLNDGDEELAILCCCAPPYSDADTVLIEG</sequence>
<dbReference type="PANTHER" id="PTHR36114:SF4">
    <property type="entry name" value="CUPIN 2 CONSERVED BARREL DOMAIN-CONTAINING PROTEIN"/>
    <property type="match status" value="1"/>
</dbReference>
<dbReference type="PANTHER" id="PTHR36114">
    <property type="entry name" value="16.7 KDA PROTEIN IN WHIE LOCUS"/>
    <property type="match status" value="1"/>
</dbReference>
<evidence type="ECO:0000259" key="1">
    <source>
        <dbReference type="SMART" id="SM00835"/>
    </source>
</evidence>